<accession>A0A0C3BLD7</accession>
<reference evidence="2" key="2">
    <citation type="submission" date="2015-01" db="EMBL/GenBank/DDBJ databases">
        <title>Evolutionary Origins and Diversification of the Mycorrhizal Mutualists.</title>
        <authorList>
            <consortium name="DOE Joint Genome Institute"/>
            <consortium name="Mycorrhizal Genomics Consortium"/>
            <person name="Kohler A."/>
            <person name="Kuo A."/>
            <person name="Nagy L.G."/>
            <person name="Floudas D."/>
            <person name="Copeland A."/>
            <person name="Barry K.W."/>
            <person name="Cichocki N."/>
            <person name="Veneault-Fourrey C."/>
            <person name="LaButti K."/>
            <person name="Lindquist E.A."/>
            <person name="Lipzen A."/>
            <person name="Lundell T."/>
            <person name="Morin E."/>
            <person name="Murat C."/>
            <person name="Riley R."/>
            <person name="Ohm R."/>
            <person name="Sun H."/>
            <person name="Tunlid A."/>
            <person name="Henrissat B."/>
            <person name="Grigoriev I.V."/>
            <person name="Hibbett D.S."/>
            <person name="Martin F."/>
        </authorList>
    </citation>
    <scope>NUCLEOTIDE SEQUENCE [LARGE SCALE GENOMIC DNA]</scope>
    <source>
        <strain evidence="2">F 1598</strain>
    </source>
</reference>
<evidence type="ECO:0000313" key="2">
    <source>
        <dbReference type="Proteomes" id="UP000054166"/>
    </source>
</evidence>
<name>A0A0C3BLD7_PILCF</name>
<dbReference type="AlphaFoldDB" id="A0A0C3BLD7"/>
<dbReference type="STRING" id="765440.A0A0C3BLD7"/>
<proteinExistence type="predicted"/>
<dbReference type="HOGENOM" id="CLU_2184942_0_0_1"/>
<gene>
    <name evidence="1" type="ORF">PILCRDRAFT_3773</name>
</gene>
<organism evidence="1 2">
    <name type="scientific">Piloderma croceum (strain F 1598)</name>
    <dbReference type="NCBI Taxonomy" id="765440"/>
    <lineage>
        <taxon>Eukaryota</taxon>
        <taxon>Fungi</taxon>
        <taxon>Dikarya</taxon>
        <taxon>Basidiomycota</taxon>
        <taxon>Agaricomycotina</taxon>
        <taxon>Agaricomycetes</taxon>
        <taxon>Agaricomycetidae</taxon>
        <taxon>Atheliales</taxon>
        <taxon>Atheliaceae</taxon>
        <taxon>Piloderma</taxon>
    </lineage>
</organism>
<reference evidence="1 2" key="1">
    <citation type="submission" date="2014-04" db="EMBL/GenBank/DDBJ databases">
        <authorList>
            <consortium name="DOE Joint Genome Institute"/>
            <person name="Kuo A."/>
            <person name="Tarkka M."/>
            <person name="Buscot F."/>
            <person name="Kohler A."/>
            <person name="Nagy L.G."/>
            <person name="Floudas D."/>
            <person name="Copeland A."/>
            <person name="Barry K.W."/>
            <person name="Cichocki N."/>
            <person name="Veneault-Fourrey C."/>
            <person name="LaButti K."/>
            <person name="Lindquist E.A."/>
            <person name="Lipzen A."/>
            <person name="Lundell T."/>
            <person name="Morin E."/>
            <person name="Murat C."/>
            <person name="Sun H."/>
            <person name="Tunlid A."/>
            <person name="Henrissat B."/>
            <person name="Grigoriev I.V."/>
            <person name="Hibbett D.S."/>
            <person name="Martin F."/>
            <person name="Nordberg H.P."/>
            <person name="Cantor M.N."/>
            <person name="Hua S.X."/>
        </authorList>
    </citation>
    <scope>NUCLEOTIDE SEQUENCE [LARGE SCALE GENOMIC DNA]</scope>
    <source>
        <strain evidence="1 2">F 1598</strain>
    </source>
</reference>
<dbReference type="Proteomes" id="UP000054166">
    <property type="component" value="Unassembled WGS sequence"/>
</dbReference>
<evidence type="ECO:0000313" key="1">
    <source>
        <dbReference type="EMBL" id="KIM87263.1"/>
    </source>
</evidence>
<protein>
    <submittedName>
        <fullName evidence="1">Uncharacterized protein</fullName>
    </submittedName>
</protein>
<keyword evidence="2" id="KW-1185">Reference proteome</keyword>
<dbReference type="OrthoDB" id="2423954at2759"/>
<dbReference type="InParanoid" id="A0A0C3BLD7"/>
<dbReference type="EMBL" id="KN832979">
    <property type="protein sequence ID" value="KIM87263.1"/>
    <property type="molecule type" value="Genomic_DNA"/>
</dbReference>
<sequence length="109" mass="12477">MRACWAQKADEIIMKAGNTEKQESAQAVLEPIGDVEFWKKLRRMKEILELLTIANNVAQARYTRLDHVGFTLGNLYRIYNTPSLEAPIRDQVLNSLEKRWHAAPRAAAL</sequence>